<keyword evidence="6" id="KW-0902">Two-component regulatory system</keyword>
<accession>A0A2A2M249</accession>
<dbReference type="PANTHER" id="PTHR43065:SF10">
    <property type="entry name" value="PEROXIDE STRESS-ACTIVATED HISTIDINE KINASE MAK3"/>
    <property type="match status" value="1"/>
</dbReference>
<keyword evidence="3" id="KW-0547">Nucleotide-binding</keyword>
<keyword evidence="8" id="KW-0472">Membrane</keyword>
<name>A0A2A2M249_9BILA</name>
<feature type="transmembrane region" description="Helical" evidence="8">
    <location>
        <begin position="180"/>
        <end position="213"/>
    </location>
</feature>
<feature type="domain" description="Histidine kinase" evidence="9">
    <location>
        <begin position="638"/>
        <end position="860"/>
    </location>
</feature>
<dbReference type="CDD" id="cd00082">
    <property type="entry name" value="HisKA"/>
    <property type="match status" value="1"/>
</dbReference>
<dbReference type="Proteomes" id="UP000218231">
    <property type="component" value="Unassembled WGS sequence"/>
</dbReference>
<comment type="caution">
    <text evidence="10">The sequence shown here is derived from an EMBL/GenBank/DDBJ whole genome shotgun (WGS) entry which is preliminary data.</text>
</comment>
<evidence type="ECO:0000256" key="6">
    <source>
        <dbReference type="ARBA" id="ARBA00023012"/>
    </source>
</evidence>
<dbReference type="AlphaFoldDB" id="A0A2A2M249"/>
<dbReference type="InterPro" id="IPR036890">
    <property type="entry name" value="HATPase_C_sf"/>
</dbReference>
<organism evidence="10 11">
    <name type="scientific">Diploscapter pachys</name>
    <dbReference type="NCBI Taxonomy" id="2018661"/>
    <lineage>
        <taxon>Eukaryota</taxon>
        <taxon>Metazoa</taxon>
        <taxon>Ecdysozoa</taxon>
        <taxon>Nematoda</taxon>
        <taxon>Chromadorea</taxon>
        <taxon>Rhabditida</taxon>
        <taxon>Rhabditina</taxon>
        <taxon>Rhabditomorpha</taxon>
        <taxon>Rhabditoidea</taxon>
        <taxon>Rhabditidae</taxon>
        <taxon>Diploscapter</taxon>
    </lineage>
</organism>
<feature type="transmembrane region" description="Helical" evidence="8">
    <location>
        <begin position="295"/>
        <end position="323"/>
    </location>
</feature>
<feature type="compositionally biased region" description="Basic and acidic residues" evidence="7">
    <location>
        <begin position="66"/>
        <end position="80"/>
    </location>
</feature>
<dbReference type="Gene3D" id="3.30.565.10">
    <property type="entry name" value="Histidine kinase-like ATPase, C-terminal domain"/>
    <property type="match status" value="1"/>
</dbReference>
<evidence type="ECO:0000256" key="5">
    <source>
        <dbReference type="ARBA" id="ARBA00022840"/>
    </source>
</evidence>
<protein>
    <recommendedName>
        <fullName evidence="9">Histidine kinase domain-containing protein</fullName>
    </recommendedName>
</protein>
<evidence type="ECO:0000256" key="4">
    <source>
        <dbReference type="ARBA" id="ARBA00022777"/>
    </source>
</evidence>
<dbReference type="SMART" id="SM00387">
    <property type="entry name" value="HATPase_c"/>
    <property type="match status" value="1"/>
</dbReference>
<dbReference type="Pfam" id="PF00512">
    <property type="entry name" value="HisKA"/>
    <property type="match status" value="1"/>
</dbReference>
<dbReference type="EMBL" id="LIAE01006192">
    <property type="protein sequence ID" value="PAV92453.1"/>
    <property type="molecule type" value="Genomic_DNA"/>
</dbReference>
<keyword evidence="5" id="KW-0067">ATP-binding</keyword>
<keyword evidence="2" id="KW-0808">Transferase</keyword>
<dbReference type="InterPro" id="IPR003594">
    <property type="entry name" value="HATPase_dom"/>
</dbReference>
<evidence type="ECO:0000256" key="2">
    <source>
        <dbReference type="ARBA" id="ARBA00022679"/>
    </source>
</evidence>
<dbReference type="InterPro" id="IPR004358">
    <property type="entry name" value="Sig_transdc_His_kin-like_C"/>
</dbReference>
<evidence type="ECO:0000256" key="3">
    <source>
        <dbReference type="ARBA" id="ARBA00022741"/>
    </source>
</evidence>
<keyword evidence="11" id="KW-1185">Reference proteome</keyword>
<feature type="transmembrane region" description="Helical" evidence="8">
    <location>
        <begin position="432"/>
        <end position="455"/>
    </location>
</feature>
<dbReference type="InterPro" id="IPR036097">
    <property type="entry name" value="HisK_dim/P_sf"/>
</dbReference>
<keyword evidence="4" id="KW-0418">Kinase</keyword>
<dbReference type="STRING" id="2018661.A0A2A2M249"/>
<dbReference type="Gene3D" id="1.10.287.130">
    <property type="match status" value="1"/>
</dbReference>
<dbReference type="PANTHER" id="PTHR43065">
    <property type="entry name" value="SENSOR HISTIDINE KINASE"/>
    <property type="match status" value="1"/>
</dbReference>
<dbReference type="PROSITE" id="PS50109">
    <property type="entry name" value="HIS_KIN"/>
    <property type="match status" value="1"/>
</dbReference>
<evidence type="ECO:0000259" key="9">
    <source>
        <dbReference type="PROSITE" id="PS50109"/>
    </source>
</evidence>
<dbReference type="InterPro" id="IPR005467">
    <property type="entry name" value="His_kinase_dom"/>
</dbReference>
<evidence type="ECO:0000256" key="1">
    <source>
        <dbReference type="ARBA" id="ARBA00022553"/>
    </source>
</evidence>
<keyword evidence="1" id="KW-0597">Phosphoprotein</keyword>
<feature type="transmembrane region" description="Helical" evidence="8">
    <location>
        <begin position="258"/>
        <end position="283"/>
    </location>
</feature>
<dbReference type="SUPFAM" id="SSF47384">
    <property type="entry name" value="Homodimeric domain of signal transducing histidine kinase"/>
    <property type="match status" value="1"/>
</dbReference>
<dbReference type="SMART" id="SM00388">
    <property type="entry name" value="HisKA"/>
    <property type="match status" value="1"/>
</dbReference>
<keyword evidence="8" id="KW-0812">Transmembrane</keyword>
<dbReference type="OrthoDB" id="60033at2759"/>
<feature type="compositionally biased region" description="Basic and acidic residues" evidence="7">
    <location>
        <begin position="89"/>
        <end position="98"/>
    </location>
</feature>
<dbReference type="Pfam" id="PF02518">
    <property type="entry name" value="HATPase_c"/>
    <property type="match status" value="1"/>
</dbReference>
<reference evidence="10 11" key="1">
    <citation type="journal article" date="2017" name="Curr. Biol.">
        <title>Genome architecture and evolution of a unichromosomal asexual nematode.</title>
        <authorList>
            <person name="Fradin H."/>
            <person name="Zegar C."/>
            <person name="Gutwein M."/>
            <person name="Lucas J."/>
            <person name="Kovtun M."/>
            <person name="Corcoran D."/>
            <person name="Baugh L.R."/>
            <person name="Kiontke K."/>
            <person name="Gunsalus K."/>
            <person name="Fitch D.H."/>
            <person name="Piano F."/>
        </authorList>
    </citation>
    <scope>NUCLEOTIDE SEQUENCE [LARGE SCALE GENOMIC DNA]</scope>
    <source>
        <strain evidence="10">PF1309</strain>
    </source>
</reference>
<feature type="region of interest" description="Disordered" evidence="7">
    <location>
        <begin position="59"/>
        <end position="117"/>
    </location>
</feature>
<dbReference type="GO" id="GO:0005524">
    <property type="term" value="F:ATP binding"/>
    <property type="evidence" value="ECO:0007669"/>
    <property type="project" value="UniProtKB-KW"/>
</dbReference>
<keyword evidence="8" id="KW-1133">Transmembrane helix</keyword>
<sequence length="862" mass="93214">MGRSVMRHLLIIEDDDDLRHELVELVEALGGHAIGARSGHEALVLLDAACREWPRRPTHVASSSIHQHDGADDVLDDRSSRSHRRGASRHRDDDERPVHQTPAHRNATRARDGSNRQHRRRLMAAGLSFPTLATRWRAAPVVPLALLGVAIVLSSHRLVAAPGFELILAPFAYLPALRWYGVRVAIAVAIATTLPTLAWFGQPLLIAAALGHIAVADRFCRGDRGLSTVTVLYSVAIASVAAGLLLHNPWGLAAEAALIAFLRTVLFTVAAAAITDAAILFIARDPATGGLMRRPLVSLTGALDVLVSLTVAGGAMLFLLGAMRSVPDQMLRFADQARTAAALAPAADRPTGQIRALPMPGHSDALRMTHTPQADAASAAALLGCRRIDDGTAGPIERQTIGYWLTTCVAQRAPDGHIAIVSPRPFVRATMVGVFMGLIPLLAYLLLAELGLVAFRHAIRRSVAVWEDALAHFDRHAPIPPVDVPFSETHTLLDRFVTINNALLASDHERQRLARAVDELRTTMGFKVFSDVRYDAASGTLRFVKIDPQHGRREMSLPVHQADRPTLANLDAHDDVMAEFRVGSGAEAEWHLLLAHDHDPMFERWRFGCVVRLRTAKAFQTEMRHHARLMELGGMASALSHELRQPLFTIALAAENGRLSLTQSEDASGRAAQKFDRIIEQVDRATAIVERTSGYARLERGGSEPISIIDAIQNAARFMRPVLSERDIALRITAPASLPILELPRVGIEQIIVNALQNAADSIDTARAAGDAGPARIAIDLAQRDRMVEVVIDDTGTGLADAVAGTAFDAFSTTKPIGKGTGLGLFVCRQIMDEVGGTIALANKPDGRGAMLTLSFPIDARR</sequence>
<feature type="transmembrane region" description="Helical" evidence="8">
    <location>
        <begin position="225"/>
        <end position="246"/>
    </location>
</feature>
<dbReference type="SUPFAM" id="SSF55874">
    <property type="entry name" value="ATPase domain of HSP90 chaperone/DNA topoisomerase II/histidine kinase"/>
    <property type="match status" value="1"/>
</dbReference>
<dbReference type="GO" id="GO:0000155">
    <property type="term" value="F:phosphorelay sensor kinase activity"/>
    <property type="evidence" value="ECO:0007669"/>
    <property type="project" value="InterPro"/>
</dbReference>
<gene>
    <name evidence="10" type="ORF">WR25_24526</name>
</gene>
<evidence type="ECO:0000256" key="7">
    <source>
        <dbReference type="SAM" id="MobiDB-lite"/>
    </source>
</evidence>
<proteinExistence type="predicted"/>
<evidence type="ECO:0000256" key="8">
    <source>
        <dbReference type="SAM" id="Phobius"/>
    </source>
</evidence>
<dbReference type="InterPro" id="IPR003661">
    <property type="entry name" value="HisK_dim/P_dom"/>
</dbReference>
<evidence type="ECO:0000313" key="11">
    <source>
        <dbReference type="Proteomes" id="UP000218231"/>
    </source>
</evidence>
<dbReference type="PRINTS" id="PR00344">
    <property type="entry name" value="BCTRLSENSOR"/>
</dbReference>
<evidence type="ECO:0000313" key="10">
    <source>
        <dbReference type="EMBL" id="PAV92453.1"/>
    </source>
</evidence>